<sequence length="60" mass="6835">MTFLEKTTNAYRDAMMKKGVSEDVVNYCLFAFETGFNAGTFKESDIELQEKMIKLILGES</sequence>
<dbReference type="RefSeq" id="WP_327967309.1">
    <property type="nucleotide sequence ID" value="NZ_JARMQG010000084.1"/>
</dbReference>
<dbReference type="EMBL" id="JARMQG010000084">
    <property type="protein sequence ID" value="MED3562387.1"/>
    <property type="molecule type" value="Genomic_DNA"/>
</dbReference>
<organism evidence="1 2">
    <name type="scientific">Bacillus xiapuensis</name>
    <dbReference type="NCBI Taxonomy" id="2014075"/>
    <lineage>
        <taxon>Bacteria</taxon>
        <taxon>Bacillati</taxon>
        <taxon>Bacillota</taxon>
        <taxon>Bacilli</taxon>
        <taxon>Bacillales</taxon>
        <taxon>Bacillaceae</taxon>
        <taxon>Bacillus</taxon>
    </lineage>
</organism>
<keyword evidence="2" id="KW-1185">Reference proteome</keyword>
<gene>
    <name evidence="1" type="ORF">P4447_07955</name>
</gene>
<protein>
    <submittedName>
        <fullName evidence="1">Uncharacterized protein</fullName>
    </submittedName>
</protein>
<reference evidence="1 2" key="1">
    <citation type="submission" date="2023-03" db="EMBL/GenBank/DDBJ databases">
        <title>Bacillus Genome Sequencing.</title>
        <authorList>
            <person name="Dunlap C."/>
        </authorList>
    </citation>
    <scope>NUCLEOTIDE SEQUENCE [LARGE SCALE GENOMIC DNA]</scope>
    <source>
        <strain evidence="1 2">B-14544</strain>
    </source>
</reference>
<name>A0ABU6NAS3_9BACI</name>
<evidence type="ECO:0000313" key="1">
    <source>
        <dbReference type="EMBL" id="MED3562387.1"/>
    </source>
</evidence>
<accession>A0ABU6NAS3</accession>
<comment type="caution">
    <text evidence="1">The sequence shown here is derived from an EMBL/GenBank/DDBJ whole genome shotgun (WGS) entry which is preliminary data.</text>
</comment>
<evidence type="ECO:0000313" key="2">
    <source>
        <dbReference type="Proteomes" id="UP001330749"/>
    </source>
</evidence>
<proteinExistence type="predicted"/>
<dbReference type="Proteomes" id="UP001330749">
    <property type="component" value="Unassembled WGS sequence"/>
</dbReference>